<dbReference type="OMA" id="FPLATEY"/>
<gene>
    <name evidence="3" type="ORF">CONPUDRAFT_135900</name>
</gene>
<feature type="transmembrane region" description="Helical" evidence="2">
    <location>
        <begin position="85"/>
        <end position="111"/>
    </location>
</feature>
<evidence type="ECO:0000256" key="1">
    <source>
        <dbReference type="SAM" id="MobiDB-lite"/>
    </source>
</evidence>
<keyword evidence="2" id="KW-0812">Transmembrane</keyword>
<evidence type="ECO:0000313" key="4">
    <source>
        <dbReference type="Proteomes" id="UP000053558"/>
    </source>
</evidence>
<evidence type="ECO:0000313" key="3">
    <source>
        <dbReference type="EMBL" id="EIW84523.1"/>
    </source>
</evidence>
<reference evidence="4" key="1">
    <citation type="journal article" date="2012" name="Science">
        <title>The Paleozoic origin of enzymatic lignin decomposition reconstructed from 31 fungal genomes.</title>
        <authorList>
            <person name="Floudas D."/>
            <person name="Binder M."/>
            <person name="Riley R."/>
            <person name="Barry K."/>
            <person name="Blanchette R.A."/>
            <person name="Henrissat B."/>
            <person name="Martinez A.T."/>
            <person name="Otillar R."/>
            <person name="Spatafora J.W."/>
            <person name="Yadav J.S."/>
            <person name="Aerts A."/>
            <person name="Benoit I."/>
            <person name="Boyd A."/>
            <person name="Carlson A."/>
            <person name="Copeland A."/>
            <person name="Coutinho P.M."/>
            <person name="de Vries R.P."/>
            <person name="Ferreira P."/>
            <person name="Findley K."/>
            <person name="Foster B."/>
            <person name="Gaskell J."/>
            <person name="Glotzer D."/>
            <person name="Gorecki P."/>
            <person name="Heitman J."/>
            <person name="Hesse C."/>
            <person name="Hori C."/>
            <person name="Igarashi K."/>
            <person name="Jurgens J.A."/>
            <person name="Kallen N."/>
            <person name="Kersten P."/>
            <person name="Kohler A."/>
            <person name="Kuees U."/>
            <person name="Kumar T.K.A."/>
            <person name="Kuo A."/>
            <person name="LaButti K."/>
            <person name="Larrondo L.F."/>
            <person name="Lindquist E."/>
            <person name="Ling A."/>
            <person name="Lombard V."/>
            <person name="Lucas S."/>
            <person name="Lundell T."/>
            <person name="Martin R."/>
            <person name="McLaughlin D.J."/>
            <person name="Morgenstern I."/>
            <person name="Morin E."/>
            <person name="Murat C."/>
            <person name="Nagy L.G."/>
            <person name="Nolan M."/>
            <person name="Ohm R.A."/>
            <person name="Patyshakuliyeva A."/>
            <person name="Rokas A."/>
            <person name="Ruiz-Duenas F.J."/>
            <person name="Sabat G."/>
            <person name="Salamov A."/>
            <person name="Samejima M."/>
            <person name="Schmutz J."/>
            <person name="Slot J.C."/>
            <person name="St John F."/>
            <person name="Stenlid J."/>
            <person name="Sun H."/>
            <person name="Sun S."/>
            <person name="Syed K."/>
            <person name="Tsang A."/>
            <person name="Wiebenga A."/>
            <person name="Young D."/>
            <person name="Pisabarro A."/>
            <person name="Eastwood D.C."/>
            <person name="Martin F."/>
            <person name="Cullen D."/>
            <person name="Grigoriev I.V."/>
            <person name="Hibbett D.S."/>
        </authorList>
    </citation>
    <scope>NUCLEOTIDE SEQUENCE [LARGE SCALE GENOMIC DNA]</scope>
    <source>
        <strain evidence="4">RWD-64-598 SS2</strain>
    </source>
</reference>
<accession>A0A5M3MZC4</accession>
<feature type="compositionally biased region" description="Basic and acidic residues" evidence="1">
    <location>
        <begin position="21"/>
        <end position="30"/>
    </location>
</feature>
<feature type="transmembrane region" description="Helical" evidence="2">
    <location>
        <begin position="189"/>
        <end position="210"/>
    </location>
</feature>
<organism evidence="3 4">
    <name type="scientific">Coniophora puteana (strain RWD-64-598)</name>
    <name type="common">Brown rot fungus</name>
    <dbReference type="NCBI Taxonomy" id="741705"/>
    <lineage>
        <taxon>Eukaryota</taxon>
        <taxon>Fungi</taxon>
        <taxon>Dikarya</taxon>
        <taxon>Basidiomycota</taxon>
        <taxon>Agaricomycotina</taxon>
        <taxon>Agaricomycetes</taxon>
        <taxon>Agaricomycetidae</taxon>
        <taxon>Boletales</taxon>
        <taxon>Coniophorineae</taxon>
        <taxon>Coniophoraceae</taxon>
        <taxon>Coniophora</taxon>
    </lineage>
</organism>
<protein>
    <submittedName>
        <fullName evidence="3">Uncharacterized protein</fullName>
    </submittedName>
</protein>
<sequence>MAHNYPPDYEPAQLHAMQPNRRQEPSKDSDLTESAFWWTKDDWTTGEGGEDRTDFVPLVPNRASNRRNSFIKVTKQNHRLYIIEYYLCFTLHFVLVAMHIAFLAAGAVGAVDHVIVESEHYHRYSTVLAIVPQAIATLIAAALVYTTQRLATRRAFKQRQTLTALHDQMSAWAGLGSAVISLFNQFDLAAAILGTGTIVSYLTLIAIIHITTPTLIGLEPTQIAVNTTIGSTLGTPNLTSFISWAEPNSDNPDELIKVISPLIAVLGGGGVHSDSLVITGVANGTLYDVVDINNATQPITVNATAFNVSCGYMTDFTVQARAATAADLPTFNISNPQVKWTGLTMGDLAPSSLREMSSTGALLNTSSHQLVRPSPYTVLVSTTNFTDSSGSPGPGVVSLGGTYMYPDATQDWQRVWALQMIGCALDVQHAMVDVDPATRTLVDSGSGAGGNWAAQMQKNSSVWREWVPPGARNGSSEVDQAMLDLWSFVFQAASLTAYDAGVACCTPAGYPSPTASNQTAKLNVVEQYLALNLGLYPVTDGKRDVSPGMYPPPPALTLHELENAMAGVTAAAFYSALHSQPNALDDTIMLPSQSASIGAVMSGVSEMTYMTAASRLHLNIPNIGIGLAASTLLLALAITLVRNPDGPEPLVAGAGILQTIWLSQGNPAFRERVARVEEPTLEQLRGAGMDVVRFGRVGGEGEGWVGR</sequence>
<dbReference type="OrthoDB" id="2647100at2759"/>
<keyword evidence="2" id="KW-0472">Membrane</keyword>
<evidence type="ECO:0000256" key="2">
    <source>
        <dbReference type="SAM" id="Phobius"/>
    </source>
</evidence>
<dbReference type="RefSeq" id="XP_007766201.1">
    <property type="nucleotide sequence ID" value="XM_007768011.1"/>
</dbReference>
<feature type="transmembrane region" description="Helical" evidence="2">
    <location>
        <begin position="123"/>
        <end position="145"/>
    </location>
</feature>
<dbReference type="KEGG" id="cput:CONPUDRAFT_135900"/>
<dbReference type="AlphaFoldDB" id="A0A5M3MZC4"/>
<feature type="region of interest" description="Disordered" evidence="1">
    <location>
        <begin position="1"/>
        <end position="31"/>
    </location>
</feature>
<dbReference type="Proteomes" id="UP000053558">
    <property type="component" value="Unassembled WGS sequence"/>
</dbReference>
<dbReference type="GeneID" id="19200821"/>
<keyword evidence="2" id="KW-1133">Transmembrane helix</keyword>
<comment type="caution">
    <text evidence="3">The sequence shown here is derived from an EMBL/GenBank/DDBJ whole genome shotgun (WGS) entry which is preliminary data.</text>
</comment>
<proteinExistence type="predicted"/>
<keyword evidence="4" id="KW-1185">Reference proteome</keyword>
<name>A0A5M3MZC4_CONPW</name>
<dbReference type="EMBL" id="JH711575">
    <property type="protein sequence ID" value="EIW84523.1"/>
    <property type="molecule type" value="Genomic_DNA"/>
</dbReference>